<reference evidence="3 4" key="1">
    <citation type="journal article" date="2016" name="G3 (Bethesda)">
        <title>First Draft Assembly and Annotation of the Genome of a California Endemic Oak Quercus lobata Nee (Fagaceae).</title>
        <authorList>
            <person name="Sork V.L."/>
            <person name="Fitz-Gibbon S.T."/>
            <person name="Puiu D."/>
            <person name="Crepeau M."/>
            <person name="Gugger P.F."/>
            <person name="Sherman R."/>
            <person name="Stevens K."/>
            <person name="Langley C.H."/>
            <person name="Pellegrini M."/>
            <person name="Salzberg S.L."/>
        </authorList>
    </citation>
    <scope>NUCLEOTIDE SEQUENCE [LARGE SCALE GENOMIC DNA]</scope>
    <source>
        <strain evidence="3 4">cv. SW786</strain>
    </source>
</reference>
<dbReference type="OMA" id="WRIMINC"/>
<evidence type="ECO:0000259" key="2">
    <source>
        <dbReference type="Pfam" id="PF04195"/>
    </source>
</evidence>
<dbReference type="Proteomes" id="UP000594261">
    <property type="component" value="Chromosome 5"/>
</dbReference>
<evidence type="ECO:0000313" key="3">
    <source>
        <dbReference type="EnsemblPlants" id="QL05p071009:mrna"/>
    </source>
</evidence>
<protein>
    <recommendedName>
        <fullName evidence="2">Transposase (putative) gypsy type domain-containing protein</fullName>
    </recommendedName>
</protein>
<dbReference type="PANTHER" id="PTHR31099">
    <property type="entry name" value="OS06G0165300 PROTEIN"/>
    <property type="match status" value="1"/>
</dbReference>
<dbReference type="InterPro" id="IPR007321">
    <property type="entry name" value="Transposase_28"/>
</dbReference>
<dbReference type="EnsemblPlants" id="QL05p071009:mrna">
    <property type="protein sequence ID" value="QL05p071009:mrna"/>
    <property type="gene ID" value="QL05p071009"/>
</dbReference>
<dbReference type="EMBL" id="LRBV02000005">
    <property type="status" value="NOT_ANNOTATED_CDS"/>
    <property type="molecule type" value="Genomic_DNA"/>
</dbReference>
<dbReference type="InParanoid" id="A0A7N2LTV2"/>
<dbReference type="PANTHER" id="PTHR31099:SF28">
    <property type="entry name" value="F5J5.12"/>
    <property type="match status" value="1"/>
</dbReference>
<name>A0A7N2LTV2_QUELO</name>
<feature type="domain" description="Transposase (putative) gypsy type" evidence="2">
    <location>
        <begin position="81"/>
        <end position="122"/>
    </location>
</feature>
<accession>A0A7N2LTV2</accession>
<dbReference type="AlphaFoldDB" id="A0A7N2LTV2"/>
<evidence type="ECO:0000313" key="4">
    <source>
        <dbReference type="Proteomes" id="UP000594261"/>
    </source>
</evidence>
<proteinExistence type="predicted"/>
<dbReference type="Gramene" id="QL05p071009:mrna">
    <property type="protein sequence ID" value="QL05p071009:mrna"/>
    <property type="gene ID" value="QL05p071009"/>
</dbReference>
<sequence>MSEVRSSDLEIGLSSNGDPVEGDTAVSGPREVRAFYALREACGLDAETVSRFKDRFQFPARVRVHLPKDEDRACHFFPGEVCFYESTFSCGLRLPVHPFLMELLAHFGIAPGQLMPNSWRIMINCMQIWLASNGDMIRMGELTYLYRLKESKEWGYYELVPWERKTRIVKGLPSSFRYWKSRFFFVYRDDFETQSNNDWGDIPRLLRRWGTPTLVKRRPKLKSRHKERIEIAIGYAETIENWDGLVDPWTLAFYNLGPNSHNLHKQNFTLHLCNLCNL</sequence>
<dbReference type="Pfam" id="PF04195">
    <property type="entry name" value="Transposase_28"/>
    <property type="match status" value="1"/>
</dbReference>
<keyword evidence="4" id="KW-1185">Reference proteome</keyword>
<feature type="region of interest" description="Disordered" evidence="1">
    <location>
        <begin position="1"/>
        <end position="25"/>
    </location>
</feature>
<reference evidence="3" key="2">
    <citation type="submission" date="2021-01" db="UniProtKB">
        <authorList>
            <consortium name="EnsemblPlants"/>
        </authorList>
    </citation>
    <scope>IDENTIFICATION</scope>
</reference>
<evidence type="ECO:0000256" key="1">
    <source>
        <dbReference type="SAM" id="MobiDB-lite"/>
    </source>
</evidence>
<organism evidence="3 4">
    <name type="scientific">Quercus lobata</name>
    <name type="common">Valley oak</name>
    <dbReference type="NCBI Taxonomy" id="97700"/>
    <lineage>
        <taxon>Eukaryota</taxon>
        <taxon>Viridiplantae</taxon>
        <taxon>Streptophyta</taxon>
        <taxon>Embryophyta</taxon>
        <taxon>Tracheophyta</taxon>
        <taxon>Spermatophyta</taxon>
        <taxon>Magnoliopsida</taxon>
        <taxon>eudicotyledons</taxon>
        <taxon>Gunneridae</taxon>
        <taxon>Pentapetalae</taxon>
        <taxon>rosids</taxon>
        <taxon>fabids</taxon>
        <taxon>Fagales</taxon>
        <taxon>Fagaceae</taxon>
        <taxon>Quercus</taxon>
    </lineage>
</organism>